<sequence>YHLRSIPSIVFSLARPSFTYDVPLPILSSPLNRFPCLKAKAINRIKASTVNHTSLISNVSTVSSSILDSSPMLGLTCTQHRCLTLGGLREAASGRELTWLDDVVDTILTRSAAAGPQPHINVENLDSNSSFCPILIHIDPSTTNMNSVPSPRRIREHLSRFEERYALPAKQFLQQSFDEYPFATTVMVIFAATSFTPVVLSVALAAFVVFVAASTSLVALVGLALGLSACLLTTLFSSAMLTLLVAGALRLRTSRTWFSDFRTSTTVETEDAGINATPHRRGPRFRRARPFTTARDAFRGFFSPFKRGGYKTRLLALILVADLVSRIRLPRVVRYSPIYRTLLGASLFGPRHHAHFLPYILSRPLAILRAVVWVVPGFCVRLHFKMSRWSPLGPIILYSLVFLLSPRLRKAALRIISRAAMGLFAAACVGADIVAHSDVVASAVARGKELVQSTFPLVIAFLRAVLENLEKELKTEAETEAESAPVPSAPAQGEDATSEYDMVSPLDAGGAGGSTAVAGEVAGTLRSRHVSVSDEKAE</sequence>
<comment type="caution">
    <text evidence="3">The sequence shown here is derived from an EMBL/GenBank/DDBJ whole genome shotgun (WGS) entry which is preliminary data.</text>
</comment>
<feature type="region of interest" description="Disordered" evidence="1">
    <location>
        <begin position="476"/>
        <end position="517"/>
    </location>
</feature>
<name>A0AAD7JPX9_9AGAR</name>
<keyword evidence="2" id="KW-0812">Transmembrane</keyword>
<dbReference type="EMBL" id="JARJLG010000031">
    <property type="protein sequence ID" value="KAJ7767004.1"/>
    <property type="molecule type" value="Genomic_DNA"/>
</dbReference>
<evidence type="ECO:0000313" key="3">
    <source>
        <dbReference type="EMBL" id="KAJ7767004.1"/>
    </source>
</evidence>
<protein>
    <recommendedName>
        <fullName evidence="5">Transmembrane protein</fullName>
    </recommendedName>
</protein>
<feature type="non-terminal residue" evidence="3">
    <location>
        <position position="1"/>
    </location>
</feature>
<evidence type="ECO:0000256" key="1">
    <source>
        <dbReference type="SAM" id="MobiDB-lite"/>
    </source>
</evidence>
<dbReference type="AlphaFoldDB" id="A0AAD7JPX9"/>
<dbReference type="Proteomes" id="UP001215280">
    <property type="component" value="Unassembled WGS sequence"/>
</dbReference>
<keyword evidence="2" id="KW-1133">Transmembrane helix</keyword>
<dbReference type="Pfam" id="PF16015">
    <property type="entry name" value="Promethin"/>
    <property type="match status" value="1"/>
</dbReference>
<organism evidence="3 4">
    <name type="scientific">Mycena maculata</name>
    <dbReference type="NCBI Taxonomy" id="230809"/>
    <lineage>
        <taxon>Eukaryota</taxon>
        <taxon>Fungi</taxon>
        <taxon>Dikarya</taxon>
        <taxon>Basidiomycota</taxon>
        <taxon>Agaricomycotina</taxon>
        <taxon>Agaricomycetes</taxon>
        <taxon>Agaricomycetidae</taxon>
        <taxon>Agaricales</taxon>
        <taxon>Marasmiineae</taxon>
        <taxon>Mycenaceae</taxon>
        <taxon>Mycena</taxon>
    </lineage>
</organism>
<evidence type="ECO:0008006" key="5">
    <source>
        <dbReference type="Google" id="ProtNLM"/>
    </source>
</evidence>
<keyword evidence="4" id="KW-1185">Reference proteome</keyword>
<evidence type="ECO:0000313" key="4">
    <source>
        <dbReference type="Proteomes" id="UP001215280"/>
    </source>
</evidence>
<gene>
    <name evidence="3" type="ORF">DFH07DRAFT_335359</name>
</gene>
<feature type="compositionally biased region" description="Low complexity" evidence="1">
    <location>
        <begin position="482"/>
        <end position="491"/>
    </location>
</feature>
<keyword evidence="2" id="KW-0472">Membrane</keyword>
<feature type="transmembrane region" description="Helical" evidence="2">
    <location>
        <begin position="219"/>
        <end position="249"/>
    </location>
</feature>
<accession>A0AAD7JPX9</accession>
<evidence type="ECO:0000256" key="2">
    <source>
        <dbReference type="SAM" id="Phobius"/>
    </source>
</evidence>
<feature type="transmembrane region" description="Helical" evidence="2">
    <location>
        <begin position="180"/>
        <end position="213"/>
    </location>
</feature>
<reference evidence="3" key="1">
    <citation type="submission" date="2023-03" db="EMBL/GenBank/DDBJ databases">
        <title>Massive genome expansion in bonnet fungi (Mycena s.s.) driven by repeated elements and novel gene families across ecological guilds.</title>
        <authorList>
            <consortium name="Lawrence Berkeley National Laboratory"/>
            <person name="Harder C.B."/>
            <person name="Miyauchi S."/>
            <person name="Viragh M."/>
            <person name="Kuo A."/>
            <person name="Thoen E."/>
            <person name="Andreopoulos B."/>
            <person name="Lu D."/>
            <person name="Skrede I."/>
            <person name="Drula E."/>
            <person name="Henrissat B."/>
            <person name="Morin E."/>
            <person name="Kohler A."/>
            <person name="Barry K."/>
            <person name="LaButti K."/>
            <person name="Morin E."/>
            <person name="Salamov A."/>
            <person name="Lipzen A."/>
            <person name="Mereny Z."/>
            <person name="Hegedus B."/>
            <person name="Baldrian P."/>
            <person name="Stursova M."/>
            <person name="Weitz H."/>
            <person name="Taylor A."/>
            <person name="Grigoriev I.V."/>
            <person name="Nagy L.G."/>
            <person name="Martin F."/>
            <person name="Kauserud H."/>
        </authorList>
    </citation>
    <scope>NUCLEOTIDE SEQUENCE</scope>
    <source>
        <strain evidence="3">CBHHK188m</strain>
    </source>
</reference>
<proteinExistence type="predicted"/>